<dbReference type="EMBL" id="FXWL01000002">
    <property type="protein sequence ID" value="SMQ76602.1"/>
    <property type="molecule type" value="Genomic_DNA"/>
</dbReference>
<dbReference type="Gene3D" id="2.60.120.1440">
    <property type="match status" value="1"/>
</dbReference>
<feature type="transmembrane region" description="Helical" evidence="1">
    <location>
        <begin position="75"/>
        <end position="94"/>
    </location>
</feature>
<sequence length="304" mass="32242">MIGGRSAEEWLALMQGPSADRYRADFDAWHSNPANAKAYAALRHDFEATSHLPADLVASLAHGHDAVRHKRRQQWAVAAALILSLSAGVAWIAIGSDSAKPVVAATDSVREQRLSDGTLVALLEGAAIEARFTSSERTVRMAGGRARFTVAHDASRPFRVIAGPSVTTALGTVFEVDMRGPVPRIHLIRGSVELAGGPAERPALRLVPGESAEVDADGPRRVPTMVNPAEADKLDADRLPLGAIIERANRVNARKIGLADPALAALRVSGRFEISDGDALARKLAAALDLRLDTGPQGPILKQP</sequence>
<evidence type="ECO:0000256" key="1">
    <source>
        <dbReference type="SAM" id="Phobius"/>
    </source>
</evidence>
<reference evidence="4" key="1">
    <citation type="submission" date="2017-04" db="EMBL/GenBank/DDBJ databases">
        <authorList>
            <person name="Varghese N."/>
            <person name="Submissions S."/>
        </authorList>
    </citation>
    <scope>NUCLEOTIDE SEQUENCE [LARGE SCALE GENOMIC DNA]</scope>
    <source>
        <strain evidence="4">UI2</strain>
    </source>
</reference>
<gene>
    <name evidence="3" type="ORF">SAMN06295984_2041</name>
</gene>
<evidence type="ECO:0000259" key="2">
    <source>
        <dbReference type="Pfam" id="PF04773"/>
    </source>
</evidence>
<dbReference type="GO" id="GO:0016989">
    <property type="term" value="F:sigma factor antagonist activity"/>
    <property type="evidence" value="ECO:0007669"/>
    <property type="project" value="TreeGrafter"/>
</dbReference>
<dbReference type="InterPro" id="IPR012373">
    <property type="entry name" value="Ferrdict_sens_TM"/>
</dbReference>
<dbReference type="PIRSF" id="PIRSF018266">
    <property type="entry name" value="FecR"/>
    <property type="match status" value="1"/>
</dbReference>
<keyword evidence="1" id="KW-0472">Membrane</keyword>
<dbReference type="Proteomes" id="UP000194469">
    <property type="component" value="Unassembled WGS sequence"/>
</dbReference>
<accession>A0A1Y6FUQ3</accession>
<dbReference type="PANTHER" id="PTHR30273">
    <property type="entry name" value="PERIPLASMIC SIGNAL SENSOR AND SIGMA FACTOR ACTIVATOR FECR-RELATED"/>
    <property type="match status" value="1"/>
</dbReference>
<dbReference type="RefSeq" id="WP_086457057.1">
    <property type="nucleotide sequence ID" value="NZ_FXWL01000002.1"/>
</dbReference>
<name>A0A1Y6FUQ3_9SPHN</name>
<evidence type="ECO:0000313" key="4">
    <source>
        <dbReference type="Proteomes" id="UP000194469"/>
    </source>
</evidence>
<organism evidence="3 4">
    <name type="scientific">Sphingopyxis terrae subsp. ummariensis</name>
    <dbReference type="NCBI Taxonomy" id="429001"/>
    <lineage>
        <taxon>Bacteria</taxon>
        <taxon>Pseudomonadati</taxon>
        <taxon>Pseudomonadota</taxon>
        <taxon>Alphaproteobacteria</taxon>
        <taxon>Sphingomonadales</taxon>
        <taxon>Sphingomonadaceae</taxon>
        <taxon>Sphingopyxis</taxon>
    </lineage>
</organism>
<protein>
    <submittedName>
        <fullName evidence="3">FecR family protein</fullName>
    </submittedName>
</protein>
<feature type="domain" description="FecR protein" evidence="2">
    <location>
        <begin position="103"/>
        <end position="193"/>
    </location>
</feature>
<dbReference type="PANTHER" id="PTHR30273:SF2">
    <property type="entry name" value="PROTEIN FECR"/>
    <property type="match status" value="1"/>
</dbReference>
<keyword evidence="1" id="KW-0812">Transmembrane</keyword>
<keyword evidence="1" id="KW-1133">Transmembrane helix</keyword>
<dbReference type="AlphaFoldDB" id="A0A1Y6FUQ3"/>
<proteinExistence type="predicted"/>
<dbReference type="InterPro" id="IPR006860">
    <property type="entry name" value="FecR"/>
</dbReference>
<keyword evidence="4" id="KW-1185">Reference proteome</keyword>
<dbReference type="Pfam" id="PF04773">
    <property type="entry name" value="FecR"/>
    <property type="match status" value="1"/>
</dbReference>
<evidence type="ECO:0000313" key="3">
    <source>
        <dbReference type="EMBL" id="SMQ76602.1"/>
    </source>
</evidence>